<dbReference type="AlphaFoldDB" id="A0AAV3XZW8"/>
<keyword evidence="2" id="KW-1185">Reference proteome</keyword>
<proteinExistence type="predicted"/>
<comment type="caution">
    <text evidence="1">The sequence shown here is derived from an EMBL/GenBank/DDBJ whole genome shotgun (WGS) entry which is preliminary data.</text>
</comment>
<gene>
    <name evidence="1" type="ORF">PoB_000274900</name>
</gene>
<sequence>MDLGEELLEALKNEDLPQVDRLIDLKQQGANYHTPRADLDKASAEARAGSLEMRHLRSQLERKSQADGLRFMEENLSQPISLFKLSFAAVSAQLGGVAGREERG</sequence>
<name>A0AAV3XZW8_9GAST</name>
<dbReference type="EMBL" id="BLXT01000370">
    <property type="protein sequence ID" value="GFN76243.1"/>
    <property type="molecule type" value="Genomic_DNA"/>
</dbReference>
<evidence type="ECO:0000313" key="1">
    <source>
        <dbReference type="EMBL" id="GFN76243.1"/>
    </source>
</evidence>
<accession>A0AAV3XZW8</accession>
<reference evidence="1 2" key="1">
    <citation type="journal article" date="2021" name="Elife">
        <title>Chloroplast acquisition without the gene transfer in kleptoplastic sea slugs, Plakobranchus ocellatus.</title>
        <authorList>
            <person name="Maeda T."/>
            <person name="Takahashi S."/>
            <person name="Yoshida T."/>
            <person name="Shimamura S."/>
            <person name="Takaki Y."/>
            <person name="Nagai Y."/>
            <person name="Toyoda A."/>
            <person name="Suzuki Y."/>
            <person name="Arimoto A."/>
            <person name="Ishii H."/>
            <person name="Satoh N."/>
            <person name="Nishiyama T."/>
            <person name="Hasebe M."/>
            <person name="Maruyama T."/>
            <person name="Minagawa J."/>
            <person name="Obokata J."/>
            <person name="Shigenobu S."/>
        </authorList>
    </citation>
    <scope>NUCLEOTIDE SEQUENCE [LARGE SCALE GENOMIC DNA]</scope>
</reference>
<protein>
    <submittedName>
        <fullName evidence="1">Uncharacterized protein</fullName>
    </submittedName>
</protein>
<dbReference type="Proteomes" id="UP000735302">
    <property type="component" value="Unassembled WGS sequence"/>
</dbReference>
<organism evidence="1 2">
    <name type="scientific">Plakobranchus ocellatus</name>
    <dbReference type="NCBI Taxonomy" id="259542"/>
    <lineage>
        <taxon>Eukaryota</taxon>
        <taxon>Metazoa</taxon>
        <taxon>Spiralia</taxon>
        <taxon>Lophotrochozoa</taxon>
        <taxon>Mollusca</taxon>
        <taxon>Gastropoda</taxon>
        <taxon>Heterobranchia</taxon>
        <taxon>Euthyneura</taxon>
        <taxon>Panpulmonata</taxon>
        <taxon>Sacoglossa</taxon>
        <taxon>Placobranchoidea</taxon>
        <taxon>Plakobranchidae</taxon>
        <taxon>Plakobranchus</taxon>
    </lineage>
</organism>
<evidence type="ECO:0000313" key="2">
    <source>
        <dbReference type="Proteomes" id="UP000735302"/>
    </source>
</evidence>